<evidence type="ECO:0000313" key="2">
    <source>
        <dbReference type="Proteomes" id="UP000297739"/>
    </source>
</evidence>
<organism evidence="1 2">
    <name type="scientific">Hymenobacter elongatus</name>
    <dbReference type="NCBI Taxonomy" id="877208"/>
    <lineage>
        <taxon>Bacteria</taxon>
        <taxon>Pseudomonadati</taxon>
        <taxon>Bacteroidota</taxon>
        <taxon>Cytophagia</taxon>
        <taxon>Cytophagales</taxon>
        <taxon>Hymenobacteraceae</taxon>
        <taxon>Hymenobacter</taxon>
    </lineage>
</organism>
<evidence type="ECO:0000313" key="1">
    <source>
        <dbReference type="EMBL" id="TGE16534.1"/>
    </source>
</evidence>
<dbReference type="Proteomes" id="UP000297739">
    <property type="component" value="Unassembled WGS sequence"/>
</dbReference>
<sequence>MENHLPATPPSIGRPLSRVDGHLKVTGQARCAAEHAVPGVVHGVLLTSEIGPIGFTAAVANAVYHATRQRIRELPITPDKLVGGPKRGV</sequence>
<proteinExistence type="predicted"/>
<dbReference type="InterPro" id="IPR036856">
    <property type="entry name" value="Ald_Oxase/Xan_DH_a/b_sf"/>
</dbReference>
<dbReference type="RefSeq" id="WP_135497420.1">
    <property type="nucleotide sequence ID" value="NZ_SRLD01000015.1"/>
</dbReference>
<name>A0A4Z0PKL9_9BACT</name>
<dbReference type="EMBL" id="SRLD01000015">
    <property type="protein sequence ID" value="TGE16534.1"/>
    <property type="molecule type" value="Genomic_DNA"/>
</dbReference>
<dbReference type="Gene3D" id="3.30.365.10">
    <property type="entry name" value="Aldehyde oxidase/xanthine dehydrogenase, molybdopterin binding domain"/>
    <property type="match status" value="1"/>
</dbReference>
<keyword evidence="2" id="KW-1185">Reference proteome</keyword>
<dbReference type="OrthoDB" id="605889at2"/>
<comment type="caution">
    <text evidence="1">The sequence shown here is derived from an EMBL/GenBank/DDBJ whole genome shotgun (WGS) entry which is preliminary data.</text>
</comment>
<evidence type="ECO:0008006" key="3">
    <source>
        <dbReference type="Google" id="ProtNLM"/>
    </source>
</evidence>
<dbReference type="SUPFAM" id="SSF54665">
    <property type="entry name" value="CO dehydrogenase molybdoprotein N-domain-like"/>
    <property type="match status" value="1"/>
</dbReference>
<dbReference type="InterPro" id="IPR037165">
    <property type="entry name" value="AldOxase/xan_DH_Mopterin-bd_sf"/>
</dbReference>
<dbReference type="AlphaFoldDB" id="A0A4Z0PKL9"/>
<dbReference type="SUPFAM" id="SSF56003">
    <property type="entry name" value="Molybdenum cofactor-binding domain"/>
    <property type="match status" value="1"/>
</dbReference>
<protein>
    <recommendedName>
        <fullName evidence="3">Xanthine dehydrogenase family protein molybdopterin-binding subunit</fullName>
    </recommendedName>
</protein>
<accession>A0A4Z0PKL9</accession>
<gene>
    <name evidence="1" type="ORF">E5J99_09115</name>
</gene>
<reference evidence="1 2" key="1">
    <citation type="submission" date="2019-04" db="EMBL/GenBank/DDBJ databases">
        <authorList>
            <person name="Feng G."/>
            <person name="Zhang J."/>
            <person name="Zhu H."/>
        </authorList>
    </citation>
    <scope>NUCLEOTIDE SEQUENCE [LARGE SCALE GENOMIC DNA]</scope>
    <source>
        <strain evidence="1 2">JCM 17223</strain>
    </source>
</reference>
<dbReference type="GO" id="GO:0016491">
    <property type="term" value="F:oxidoreductase activity"/>
    <property type="evidence" value="ECO:0007669"/>
    <property type="project" value="InterPro"/>
</dbReference>